<evidence type="ECO:0000313" key="2">
    <source>
        <dbReference type="Proteomes" id="UP000018747"/>
    </source>
</evidence>
<evidence type="ECO:0000313" key="1">
    <source>
        <dbReference type="EMBL" id="EQA64673.1"/>
    </source>
</evidence>
<accession>V6IG93</accession>
<organism evidence="1 2">
    <name type="scientific">Leptospira alexanderi serovar Manhao 3 str. L 60</name>
    <dbReference type="NCBI Taxonomy" id="1049759"/>
    <lineage>
        <taxon>Bacteria</taxon>
        <taxon>Pseudomonadati</taxon>
        <taxon>Spirochaetota</taxon>
        <taxon>Spirochaetia</taxon>
        <taxon>Leptospirales</taxon>
        <taxon>Leptospiraceae</taxon>
        <taxon>Leptospira</taxon>
    </lineage>
</organism>
<sequence length="51" mass="6089">MEKEILNLNLSDLLLGRMKMVPRINERFLQRYRSPHKIAPNPELLAFLKKI</sequence>
<gene>
    <name evidence="1" type="ORF">LEP1GSC062_4000</name>
</gene>
<name>V6IG93_9LEPT</name>
<reference evidence="1" key="1">
    <citation type="submission" date="2013-05" db="EMBL/GenBank/DDBJ databases">
        <authorList>
            <person name="Harkins D.M."/>
            <person name="Durkin A.S."/>
            <person name="Brinkac L.M."/>
            <person name="Haft D.H."/>
            <person name="Selengut J.D."/>
            <person name="Sanka R."/>
            <person name="DePew J."/>
            <person name="Purushe J."/>
            <person name="Hartskeerl R.A."/>
            <person name="Ahmed A."/>
            <person name="van der Linden H."/>
            <person name="Goris M.G.A."/>
            <person name="Vinetz J.M."/>
            <person name="Sutton G.G."/>
            <person name="Nierman W.C."/>
            <person name="Fouts D.E."/>
        </authorList>
    </citation>
    <scope>NUCLEOTIDE SEQUENCE [LARGE SCALE GENOMIC DNA]</scope>
    <source>
        <strain evidence="1">L 60</strain>
    </source>
</reference>
<keyword evidence="2" id="KW-1185">Reference proteome</keyword>
<comment type="caution">
    <text evidence="1">The sequence shown here is derived from an EMBL/GenBank/DDBJ whole genome shotgun (WGS) entry which is preliminary data.</text>
</comment>
<dbReference type="Proteomes" id="UP000018747">
    <property type="component" value="Unassembled WGS sequence"/>
</dbReference>
<proteinExistence type="predicted"/>
<protein>
    <submittedName>
        <fullName evidence="1">Uncharacterized protein</fullName>
    </submittedName>
</protein>
<dbReference type="EMBL" id="AHMT02000002">
    <property type="protein sequence ID" value="EQA64673.1"/>
    <property type="molecule type" value="Genomic_DNA"/>
</dbReference>
<dbReference type="AlphaFoldDB" id="V6IG93"/>